<sequence>MFHCNILYMLIYIITNTEASFMSRRKNQYKYVPSEEIFSATNDNDVLDYDINKWPGYYIQQKKLSIPDDVIPASTTTDMKRKTLRTLFPPTKPTTLPYLTPKITGERNTVFHERNLTKNLPWLFEITVRKITKSTTTNELMISLNLDVESRGDSKYPVTIIRSTRSDIKNYLRQHKVIQCYYCGMQDEGYPEESSCYRVFDWADKRFHINRSYSIESCKELNADEDFERGCFKRYLDIGNQYIERGCRFDPPAIGRSVVSENFAILE</sequence>
<dbReference type="AlphaFoldDB" id="A0A5E4PX44"/>
<dbReference type="EMBL" id="FZQP02000615">
    <property type="protein sequence ID" value="VVC89738.1"/>
    <property type="molecule type" value="Genomic_DNA"/>
</dbReference>
<protein>
    <submittedName>
        <fullName evidence="2">Uncharacterized protein</fullName>
    </submittedName>
</protein>
<dbReference type="Proteomes" id="UP000324832">
    <property type="component" value="Unassembled WGS sequence"/>
</dbReference>
<keyword evidence="3" id="KW-1185">Reference proteome</keyword>
<feature type="signal peptide" evidence="1">
    <location>
        <begin position="1"/>
        <end position="19"/>
    </location>
</feature>
<evidence type="ECO:0000313" key="3">
    <source>
        <dbReference type="Proteomes" id="UP000324832"/>
    </source>
</evidence>
<evidence type="ECO:0000256" key="1">
    <source>
        <dbReference type="SAM" id="SignalP"/>
    </source>
</evidence>
<name>A0A5E4PX44_9NEOP</name>
<gene>
    <name evidence="2" type="ORF">LSINAPIS_LOCUS2795</name>
</gene>
<proteinExistence type="predicted"/>
<reference evidence="2 3" key="1">
    <citation type="submission" date="2017-07" db="EMBL/GenBank/DDBJ databases">
        <authorList>
            <person name="Talla V."/>
            <person name="Backstrom N."/>
        </authorList>
    </citation>
    <scope>NUCLEOTIDE SEQUENCE [LARGE SCALE GENOMIC DNA]</scope>
</reference>
<accession>A0A5E4PX44</accession>
<organism evidence="2 3">
    <name type="scientific">Leptidea sinapis</name>
    <dbReference type="NCBI Taxonomy" id="189913"/>
    <lineage>
        <taxon>Eukaryota</taxon>
        <taxon>Metazoa</taxon>
        <taxon>Ecdysozoa</taxon>
        <taxon>Arthropoda</taxon>
        <taxon>Hexapoda</taxon>
        <taxon>Insecta</taxon>
        <taxon>Pterygota</taxon>
        <taxon>Neoptera</taxon>
        <taxon>Endopterygota</taxon>
        <taxon>Lepidoptera</taxon>
        <taxon>Glossata</taxon>
        <taxon>Ditrysia</taxon>
        <taxon>Papilionoidea</taxon>
        <taxon>Pieridae</taxon>
        <taxon>Dismorphiinae</taxon>
        <taxon>Leptidea</taxon>
    </lineage>
</organism>
<keyword evidence="1" id="KW-0732">Signal</keyword>
<feature type="chain" id="PRO_5022791248" evidence="1">
    <location>
        <begin position="20"/>
        <end position="267"/>
    </location>
</feature>
<feature type="non-terminal residue" evidence="2">
    <location>
        <position position="267"/>
    </location>
</feature>
<evidence type="ECO:0000313" key="2">
    <source>
        <dbReference type="EMBL" id="VVC89738.1"/>
    </source>
</evidence>